<proteinExistence type="predicted"/>
<protein>
    <recommendedName>
        <fullName evidence="4">FecR protein domain-containing protein</fullName>
    </recommendedName>
</protein>
<dbReference type="Proteomes" id="UP000249061">
    <property type="component" value="Unassembled WGS sequence"/>
</dbReference>
<keyword evidence="1" id="KW-0472">Membrane</keyword>
<dbReference type="AlphaFoldDB" id="A0A2W5TKQ1"/>
<comment type="caution">
    <text evidence="2">The sequence shown here is derived from an EMBL/GenBank/DDBJ whole genome shotgun (WGS) entry which is preliminary data.</text>
</comment>
<keyword evidence="1" id="KW-1133">Transmembrane helix</keyword>
<accession>A0A2W5TKQ1</accession>
<feature type="transmembrane region" description="Helical" evidence="1">
    <location>
        <begin position="47"/>
        <end position="69"/>
    </location>
</feature>
<evidence type="ECO:0000313" key="2">
    <source>
        <dbReference type="EMBL" id="PZR16169.1"/>
    </source>
</evidence>
<sequence>MSDPRRLIEAPSTPADRVVARAAEVRPNALPAGGWAAVMKRASRPRVLPLIALSAASIAAGIGISMMAARPTTTPPTQQRRIPEVQAEAGAAWGRTSDDELRLTKGRLQINREGSTRLTLLATDDVAIQTSRSRFLAEVTDDGVSIFVQDGEVQVRTRTGVKTIKTGEKFVWPPLPEIPSQLVAGTIDSECMDRSDQLGCLEALTGSSDALEAEVSLFELGLLRSKQGDREGALNAWRDSLNRFPEGSLHPEVRLAMLLELIRARRFHDATRVAREFESSCVDDPRRAQVEQLRKSIQAAP</sequence>
<dbReference type="EMBL" id="QFQP01000004">
    <property type="protein sequence ID" value="PZR16169.1"/>
    <property type="molecule type" value="Genomic_DNA"/>
</dbReference>
<keyword evidence="1" id="KW-0812">Transmembrane</keyword>
<evidence type="ECO:0000313" key="3">
    <source>
        <dbReference type="Proteomes" id="UP000249061"/>
    </source>
</evidence>
<evidence type="ECO:0000256" key="1">
    <source>
        <dbReference type="SAM" id="Phobius"/>
    </source>
</evidence>
<reference evidence="2 3" key="1">
    <citation type="submission" date="2017-08" db="EMBL/GenBank/DDBJ databases">
        <title>Infants hospitalized years apart are colonized by the same room-sourced microbial strains.</title>
        <authorList>
            <person name="Brooks B."/>
            <person name="Olm M.R."/>
            <person name="Firek B.A."/>
            <person name="Baker R."/>
            <person name="Thomas B.C."/>
            <person name="Morowitz M.J."/>
            <person name="Banfield J.F."/>
        </authorList>
    </citation>
    <scope>NUCLEOTIDE SEQUENCE [LARGE SCALE GENOMIC DNA]</scope>
    <source>
        <strain evidence="2">S2_003_000_R2_14</strain>
    </source>
</reference>
<evidence type="ECO:0008006" key="4">
    <source>
        <dbReference type="Google" id="ProtNLM"/>
    </source>
</evidence>
<name>A0A2W5TKQ1_9BACT</name>
<gene>
    <name evidence="2" type="ORF">DI536_07745</name>
</gene>
<organism evidence="2 3">
    <name type="scientific">Archangium gephyra</name>
    <dbReference type="NCBI Taxonomy" id="48"/>
    <lineage>
        <taxon>Bacteria</taxon>
        <taxon>Pseudomonadati</taxon>
        <taxon>Myxococcota</taxon>
        <taxon>Myxococcia</taxon>
        <taxon>Myxococcales</taxon>
        <taxon>Cystobacterineae</taxon>
        <taxon>Archangiaceae</taxon>
        <taxon>Archangium</taxon>
    </lineage>
</organism>